<dbReference type="GO" id="GO:0005524">
    <property type="term" value="F:ATP binding"/>
    <property type="evidence" value="ECO:0007669"/>
    <property type="project" value="UniProtKB-KW"/>
</dbReference>
<dbReference type="Gene3D" id="3.40.50.2300">
    <property type="match status" value="1"/>
</dbReference>
<dbReference type="Proteomes" id="UP000009047">
    <property type="component" value="Chromosome"/>
</dbReference>
<evidence type="ECO:0000256" key="2">
    <source>
        <dbReference type="ARBA" id="ARBA00022840"/>
    </source>
</evidence>
<comment type="caution">
    <text evidence="6">Lacks conserved residue(s) required for the propagation of feature annotation.</text>
</comment>
<dbReference type="eggNOG" id="COG2204">
    <property type="taxonomic scope" value="Bacteria"/>
</dbReference>
<dbReference type="PROSITE" id="PS50045">
    <property type="entry name" value="SIGMA54_INTERACT_4"/>
    <property type="match status" value="1"/>
</dbReference>
<dbReference type="PROSITE" id="PS50110">
    <property type="entry name" value="RESPONSE_REGULATORY"/>
    <property type="match status" value="1"/>
</dbReference>
<dbReference type="RefSeq" id="WP_013257732.1">
    <property type="nucleotide sequence ID" value="NC_014365.1"/>
</dbReference>
<evidence type="ECO:0000256" key="3">
    <source>
        <dbReference type="ARBA" id="ARBA00023015"/>
    </source>
</evidence>
<dbReference type="OrthoDB" id="9763792at2"/>
<dbReference type="PROSITE" id="PS00675">
    <property type="entry name" value="SIGMA54_INTERACT_1"/>
    <property type="match status" value="1"/>
</dbReference>
<dbReference type="FunFam" id="3.40.50.300:FF:000006">
    <property type="entry name" value="DNA-binding transcriptional regulator NtrC"/>
    <property type="match status" value="1"/>
</dbReference>
<dbReference type="PANTHER" id="PTHR32071:SF21">
    <property type="entry name" value="TRANSCRIPTIONAL REGULATORY PROTEIN FLGR"/>
    <property type="match status" value="1"/>
</dbReference>
<dbReference type="SUPFAM" id="SSF52172">
    <property type="entry name" value="CheY-like"/>
    <property type="match status" value="1"/>
</dbReference>
<organism evidence="9 10">
    <name type="scientific">Desulfarculus baarsii (strain ATCC 33931 / DSM 2075 / LMG 7858 / VKM B-1802 / 2st14)</name>
    <dbReference type="NCBI Taxonomy" id="644282"/>
    <lineage>
        <taxon>Bacteria</taxon>
        <taxon>Pseudomonadati</taxon>
        <taxon>Thermodesulfobacteriota</taxon>
        <taxon>Desulfarculia</taxon>
        <taxon>Desulfarculales</taxon>
        <taxon>Desulfarculaceae</taxon>
        <taxon>Desulfarculus</taxon>
    </lineage>
</organism>
<dbReference type="PROSITE" id="PS00676">
    <property type="entry name" value="SIGMA54_INTERACT_2"/>
    <property type="match status" value="1"/>
</dbReference>
<evidence type="ECO:0000313" key="9">
    <source>
        <dbReference type="EMBL" id="ADK84278.1"/>
    </source>
</evidence>
<keyword evidence="1" id="KW-0547">Nucleotide-binding</keyword>
<dbReference type="Pfam" id="PF25601">
    <property type="entry name" value="AAA_lid_14"/>
    <property type="match status" value="1"/>
</dbReference>
<evidence type="ECO:0000256" key="6">
    <source>
        <dbReference type="PROSITE-ProRule" id="PRU00169"/>
    </source>
</evidence>
<dbReference type="SUPFAM" id="SSF52540">
    <property type="entry name" value="P-loop containing nucleoside triphosphate hydrolases"/>
    <property type="match status" value="1"/>
</dbReference>
<dbReference type="SMART" id="SM00382">
    <property type="entry name" value="AAA"/>
    <property type="match status" value="1"/>
</dbReference>
<dbReference type="GO" id="GO:0043565">
    <property type="term" value="F:sequence-specific DNA binding"/>
    <property type="evidence" value="ECO:0007669"/>
    <property type="project" value="InterPro"/>
</dbReference>
<dbReference type="InterPro" id="IPR001789">
    <property type="entry name" value="Sig_transdc_resp-reg_receiver"/>
</dbReference>
<dbReference type="HOGENOM" id="CLU_000445_0_6_7"/>
<gene>
    <name evidence="9" type="ordered locus">Deba_0908</name>
</gene>
<sequence>MSRDEGKNILVVDDDQDLCKDLAGYLTRAGHQVKVGLDGAEALLALDDGRPFDLVITGLNLPRAGGMDILRAVKGRQPATPVVILTQTGSVRHAVEAMKEGAADFLLKPVTVELMEELAQRMLRPKSPAKAGKGQRQIVTQDMRMQKLLEMARAVADSRATVLISGESGTGKELFARYLHDNSSRRGGPFVAVNCASLPDGLLESELFGHEKGAFTGAVARKPGRFELANEGTILLDEISEMAVGLQAKLLRVLQEGEIDRVGGKRPVPVDVRVVATTNRDLKEHIAKGEFREDLYYRLNVIPLRIPPLRQRPGDILPLAQHFLAQFAAENNRPALTLGPEAQRMILAHQWPGNVRELQNTMERAVLLAQGEVVGPAALLFEDQLAGFAEGLGFAEPPVEQPLPFEAEAGPIPTLRDAERSLIMRALDDTEGNRTHAAKMLGISVRTLRNKLNEYKLKHGMDATP</sequence>
<dbReference type="InterPro" id="IPR025943">
    <property type="entry name" value="Sigma_54_int_dom_ATP-bd_2"/>
</dbReference>
<dbReference type="InterPro" id="IPR009057">
    <property type="entry name" value="Homeodomain-like_sf"/>
</dbReference>
<dbReference type="CDD" id="cd00009">
    <property type="entry name" value="AAA"/>
    <property type="match status" value="1"/>
</dbReference>
<dbReference type="InterPro" id="IPR027417">
    <property type="entry name" value="P-loop_NTPase"/>
</dbReference>
<evidence type="ECO:0000259" key="7">
    <source>
        <dbReference type="PROSITE" id="PS50045"/>
    </source>
</evidence>
<dbReference type="PANTHER" id="PTHR32071">
    <property type="entry name" value="TRANSCRIPTIONAL REGULATORY PROTEIN"/>
    <property type="match status" value="1"/>
</dbReference>
<dbReference type="Pfam" id="PF00158">
    <property type="entry name" value="Sigma54_activat"/>
    <property type="match status" value="1"/>
</dbReference>
<dbReference type="STRING" id="644282.Deba_0908"/>
<keyword evidence="10" id="KW-1185">Reference proteome</keyword>
<evidence type="ECO:0000256" key="4">
    <source>
        <dbReference type="ARBA" id="ARBA00023125"/>
    </source>
</evidence>
<accession>E1QFE2</accession>
<dbReference type="PROSITE" id="PS00688">
    <property type="entry name" value="SIGMA54_INTERACT_3"/>
    <property type="match status" value="1"/>
</dbReference>
<dbReference type="SUPFAM" id="SSF46689">
    <property type="entry name" value="Homeodomain-like"/>
    <property type="match status" value="1"/>
</dbReference>
<dbReference type="InterPro" id="IPR002078">
    <property type="entry name" value="Sigma_54_int"/>
</dbReference>
<dbReference type="Gene3D" id="1.10.10.60">
    <property type="entry name" value="Homeodomain-like"/>
    <property type="match status" value="1"/>
</dbReference>
<name>E1QFE2_DESB2</name>
<dbReference type="InterPro" id="IPR011006">
    <property type="entry name" value="CheY-like_superfamily"/>
</dbReference>
<keyword evidence="4" id="KW-0238">DNA-binding</keyword>
<dbReference type="Pfam" id="PF02954">
    <property type="entry name" value="HTH_8"/>
    <property type="match status" value="1"/>
</dbReference>
<feature type="domain" description="Response regulatory" evidence="8">
    <location>
        <begin position="8"/>
        <end position="123"/>
    </location>
</feature>
<evidence type="ECO:0000256" key="5">
    <source>
        <dbReference type="ARBA" id="ARBA00023163"/>
    </source>
</evidence>
<dbReference type="InterPro" id="IPR002197">
    <property type="entry name" value="HTH_Fis"/>
</dbReference>
<dbReference type="InterPro" id="IPR003593">
    <property type="entry name" value="AAA+_ATPase"/>
</dbReference>
<evidence type="ECO:0000313" key="10">
    <source>
        <dbReference type="Proteomes" id="UP000009047"/>
    </source>
</evidence>
<evidence type="ECO:0000259" key="8">
    <source>
        <dbReference type="PROSITE" id="PS50110"/>
    </source>
</evidence>
<dbReference type="GO" id="GO:0006355">
    <property type="term" value="P:regulation of DNA-templated transcription"/>
    <property type="evidence" value="ECO:0007669"/>
    <property type="project" value="InterPro"/>
</dbReference>
<dbReference type="Gene3D" id="3.40.50.300">
    <property type="entry name" value="P-loop containing nucleotide triphosphate hydrolases"/>
    <property type="match status" value="1"/>
</dbReference>
<dbReference type="Gene3D" id="1.10.8.60">
    <property type="match status" value="1"/>
</dbReference>
<dbReference type="SMART" id="SM00448">
    <property type="entry name" value="REC"/>
    <property type="match status" value="1"/>
</dbReference>
<evidence type="ECO:0000256" key="1">
    <source>
        <dbReference type="ARBA" id="ARBA00022741"/>
    </source>
</evidence>
<dbReference type="InterPro" id="IPR058031">
    <property type="entry name" value="AAA_lid_NorR"/>
</dbReference>
<feature type="domain" description="Sigma-54 factor interaction" evidence="7">
    <location>
        <begin position="138"/>
        <end position="367"/>
    </location>
</feature>
<dbReference type="PRINTS" id="PR01590">
    <property type="entry name" value="HTHFIS"/>
</dbReference>
<dbReference type="InterPro" id="IPR025944">
    <property type="entry name" value="Sigma_54_int_dom_CS"/>
</dbReference>
<protein>
    <submittedName>
        <fullName evidence="9">Two component, sigma54 specific, transcriptional regulator, Fis family</fullName>
    </submittedName>
</protein>
<dbReference type="EMBL" id="CP002085">
    <property type="protein sequence ID" value="ADK84278.1"/>
    <property type="molecule type" value="Genomic_DNA"/>
</dbReference>
<dbReference type="InterPro" id="IPR025662">
    <property type="entry name" value="Sigma_54_int_dom_ATP-bd_1"/>
</dbReference>
<dbReference type="AlphaFoldDB" id="E1QFE2"/>
<reference evidence="9 10" key="1">
    <citation type="journal article" date="2010" name="Stand. Genomic Sci.">
        <title>Complete genome sequence of Desulfarculus baarsii type strain (2st14).</title>
        <authorList>
            <person name="Sun H."/>
            <person name="Spring S."/>
            <person name="Lapidus A."/>
            <person name="Davenport K."/>
            <person name="Del Rio T.G."/>
            <person name="Tice H."/>
            <person name="Nolan M."/>
            <person name="Copeland A."/>
            <person name="Cheng J.F."/>
            <person name="Lucas S."/>
            <person name="Tapia R."/>
            <person name="Goodwin L."/>
            <person name="Pitluck S."/>
            <person name="Ivanova N."/>
            <person name="Pagani I."/>
            <person name="Mavromatis K."/>
            <person name="Ovchinnikova G."/>
            <person name="Pati A."/>
            <person name="Chen A."/>
            <person name="Palaniappan K."/>
            <person name="Hauser L."/>
            <person name="Chang Y.J."/>
            <person name="Jeffries C.D."/>
            <person name="Detter J.C."/>
            <person name="Han C."/>
            <person name="Rohde M."/>
            <person name="Brambilla E."/>
            <person name="Goker M."/>
            <person name="Woyke T."/>
            <person name="Bristow J."/>
            <person name="Eisen J.A."/>
            <person name="Markowitz V."/>
            <person name="Hugenholtz P."/>
            <person name="Kyrpides N.C."/>
            <person name="Klenk H.P."/>
            <person name="Land M."/>
        </authorList>
    </citation>
    <scope>NUCLEOTIDE SEQUENCE [LARGE SCALE GENOMIC DNA]</scope>
    <source>
        <strain evidence="10">ATCC 33931 / DSM 2075 / LMG 7858 / VKM B-1802 / 2st14</strain>
    </source>
</reference>
<keyword evidence="2" id="KW-0067">ATP-binding</keyword>
<keyword evidence="3" id="KW-0805">Transcription regulation</keyword>
<dbReference type="Pfam" id="PF00072">
    <property type="entry name" value="Response_reg"/>
    <property type="match status" value="1"/>
</dbReference>
<dbReference type="GO" id="GO:0000160">
    <property type="term" value="P:phosphorelay signal transduction system"/>
    <property type="evidence" value="ECO:0007669"/>
    <property type="project" value="InterPro"/>
</dbReference>
<keyword evidence="5" id="KW-0804">Transcription</keyword>
<proteinExistence type="predicted"/>
<dbReference type="KEGG" id="dbr:Deba_0908"/>